<sequence length="59" mass="6856">MQLVSQEHSFESVNAKERNLTFVILSLSPWELWVITHQYESLRILLLEEISNIISSIAV</sequence>
<protein>
    <submittedName>
        <fullName evidence="1">Uncharacterized protein</fullName>
    </submittedName>
</protein>
<reference evidence="1 2" key="1">
    <citation type="submission" date="2023-10" db="EMBL/GenBank/DDBJ databases">
        <title>Chromosome-scale genome assembly provides insights into flower coloration mechanisms of Canna indica.</title>
        <authorList>
            <person name="Li C."/>
        </authorList>
    </citation>
    <scope>NUCLEOTIDE SEQUENCE [LARGE SCALE GENOMIC DNA]</scope>
    <source>
        <tissue evidence="1">Flower</tissue>
    </source>
</reference>
<keyword evidence="2" id="KW-1185">Reference proteome</keyword>
<proteinExistence type="predicted"/>
<gene>
    <name evidence="1" type="ORF">Cni_G10099</name>
</gene>
<evidence type="ECO:0000313" key="1">
    <source>
        <dbReference type="EMBL" id="WOL01383.1"/>
    </source>
</evidence>
<evidence type="ECO:0000313" key="2">
    <source>
        <dbReference type="Proteomes" id="UP001327560"/>
    </source>
</evidence>
<dbReference type="AlphaFoldDB" id="A0AAQ3K3N7"/>
<accession>A0AAQ3K3N7</accession>
<dbReference type="EMBL" id="CP136892">
    <property type="protein sequence ID" value="WOL01383.1"/>
    <property type="molecule type" value="Genomic_DNA"/>
</dbReference>
<dbReference type="Proteomes" id="UP001327560">
    <property type="component" value="Chromosome 3"/>
</dbReference>
<name>A0AAQ3K3N7_9LILI</name>
<organism evidence="1 2">
    <name type="scientific">Canna indica</name>
    <name type="common">Indian-shot</name>
    <dbReference type="NCBI Taxonomy" id="4628"/>
    <lineage>
        <taxon>Eukaryota</taxon>
        <taxon>Viridiplantae</taxon>
        <taxon>Streptophyta</taxon>
        <taxon>Embryophyta</taxon>
        <taxon>Tracheophyta</taxon>
        <taxon>Spermatophyta</taxon>
        <taxon>Magnoliopsida</taxon>
        <taxon>Liliopsida</taxon>
        <taxon>Zingiberales</taxon>
        <taxon>Cannaceae</taxon>
        <taxon>Canna</taxon>
    </lineage>
</organism>